<feature type="coiled-coil region" evidence="7">
    <location>
        <begin position="56"/>
        <end position="168"/>
    </location>
</feature>
<evidence type="ECO:0000256" key="3">
    <source>
        <dbReference type="ARBA" id="ARBA00014087"/>
    </source>
</evidence>
<sequence>MTPQCMHGLRDLTNEPSPRYKQKYDKLEVQQKDFSYQYSSLEREKQDIVLYLKQTLTQKEDELSDLSEQLLGLQQAKEAEKQSFQKQLAQLRQDAEEKKDQLTSENMGLVGKLSALEEFRMQKEELMERLANQEEQLEKQRKEHQLVIQNLERKNVLDNDRLKKEMQQRMAAVATELRLVSDRKMPDTTMRAIHENLSVTTQLCRLSDKSQELLEENQALRDREEQLKREMAVMRPLLKENTRRSLSNQKVIHQLSVRFNEQCAELKEYEKSHTQYAQLQQDHNALQQELKRHRQELASLKEELEQNNTKVEGLRKDLEQEKDVRGQLEIVQQEAAKALKQALKEVPKEKDTAISILSRRHQLMRNLLVVLYNDPLLGKGPALTELIEETAPLHEYKTHQGPQSAVHAALGSSVTTTSSEAAFKYHPTLEELHQVT</sequence>
<proteinExistence type="inferred from homology"/>
<dbReference type="Proteomes" id="UP001221898">
    <property type="component" value="Unassembled WGS sequence"/>
</dbReference>
<keyword evidence="6" id="KW-0966">Cell projection</keyword>
<evidence type="ECO:0000256" key="2">
    <source>
        <dbReference type="ARBA" id="ARBA00010841"/>
    </source>
</evidence>
<gene>
    <name evidence="8" type="ORF">AAFF_G00378760</name>
</gene>
<dbReference type="PANTHER" id="PTHR31954:SF1">
    <property type="entry name" value="CILIA- AND FLAGELLA-ASSOCIATED PROTEIN 157"/>
    <property type="match status" value="1"/>
</dbReference>
<reference evidence="8" key="1">
    <citation type="journal article" date="2023" name="Science">
        <title>Genome structures resolve the early diversification of teleost fishes.</title>
        <authorList>
            <person name="Parey E."/>
            <person name="Louis A."/>
            <person name="Montfort J."/>
            <person name="Bouchez O."/>
            <person name="Roques C."/>
            <person name="Iampietro C."/>
            <person name="Lluch J."/>
            <person name="Castinel A."/>
            <person name="Donnadieu C."/>
            <person name="Desvignes T."/>
            <person name="Floi Bucao C."/>
            <person name="Jouanno E."/>
            <person name="Wen M."/>
            <person name="Mejri S."/>
            <person name="Dirks R."/>
            <person name="Jansen H."/>
            <person name="Henkel C."/>
            <person name="Chen W.J."/>
            <person name="Zahm M."/>
            <person name="Cabau C."/>
            <person name="Klopp C."/>
            <person name="Thompson A.W."/>
            <person name="Robinson-Rechavi M."/>
            <person name="Braasch I."/>
            <person name="Lecointre G."/>
            <person name="Bobe J."/>
            <person name="Postlethwait J.H."/>
            <person name="Berthelot C."/>
            <person name="Roest Crollius H."/>
            <person name="Guiguen Y."/>
        </authorList>
    </citation>
    <scope>NUCLEOTIDE SEQUENCE</scope>
    <source>
        <strain evidence="8">NC1722</strain>
    </source>
</reference>
<evidence type="ECO:0000313" key="8">
    <source>
        <dbReference type="EMBL" id="KAJ8401559.1"/>
    </source>
</evidence>
<evidence type="ECO:0000313" key="9">
    <source>
        <dbReference type="Proteomes" id="UP001221898"/>
    </source>
</evidence>
<dbReference type="PANTHER" id="PTHR31954">
    <property type="entry name" value="CILIA- AND FLAGELLA-ASSOCIATED PROTEIN 157"/>
    <property type="match status" value="1"/>
</dbReference>
<evidence type="ECO:0000256" key="4">
    <source>
        <dbReference type="ARBA" id="ARBA00023054"/>
    </source>
</evidence>
<dbReference type="GO" id="GO:0008017">
    <property type="term" value="F:microtubule binding"/>
    <property type="evidence" value="ECO:0007669"/>
    <property type="project" value="TreeGrafter"/>
</dbReference>
<name>A0AAD7SFE1_9TELE</name>
<organism evidence="8 9">
    <name type="scientific">Aldrovandia affinis</name>
    <dbReference type="NCBI Taxonomy" id="143900"/>
    <lineage>
        <taxon>Eukaryota</taxon>
        <taxon>Metazoa</taxon>
        <taxon>Chordata</taxon>
        <taxon>Craniata</taxon>
        <taxon>Vertebrata</taxon>
        <taxon>Euteleostomi</taxon>
        <taxon>Actinopterygii</taxon>
        <taxon>Neopterygii</taxon>
        <taxon>Teleostei</taxon>
        <taxon>Notacanthiformes</taxon>
        <taxon>Halosauridae</taxon>
        <taxon>Aldrovandia</taxon>
    </lineage>
</organism>
<keyword evidence="9" id="KW-1185">Reference proteome</keyword>
<dbReference type="GO" id="GO:0007288">
    <property type="term" value="P:sperm axoneme assembly"/>
    <property type="evidence" value="ECO:0007669"/>
    <property type="project" value="TreeGrafter"/>
</dbReference>
<keyword evidence="4 7" id="KW-0175">Coiled coil</keyword>
<dbReference type="AlphaFoldDB" id="A0AAD7SFE1"/>
<dbReference type="InterPro" id="IPR038844">
    <property type="entry name" value="CFAP157"/>
</dbReference>
<evidence type="ECO:0000256" key="5">
    <source>
        <dbReference type="ARBA" id="ARBA00023069"/>
    </source>
</evidence>
<dbReference type="GO" id="GO:0036064">
    <property type="term" value="C:ciliary basal body"/>
    <property type="evidence" value="ECO:0007669"/>
    <property type="project" value="TreeGrafter"/>
</dbReference>
<accession>A0AAD7SFE1</accession>
<dbReference type="EMBL" id="JAINUG010000069">
    <property type="protein sequence ID" value="KAJ8401559.1"/>
    <property type="molecule type" value="Genomic_DNA"/>
</dbReference>
<comment type="subcellular location">
    <subcellularLocation>
        <location evidence="1">Cell projection</location>
        <location evidence="1">Cilium</location>
    </subcellularLocation>
</comment>
<evidence type="ECO:0000256" key="1">
    <source>
        <dbReference type="ARBA" id="ARBA00004138"/>
    </source>
</evidence>
<comment type="similarity">
    <text evidence="2">Belongs to the CFAP157 family.</text>
</comment>
<protein>
    <recommendedName>
        <fullName evidence="3">Cilia- and flagella-associated protein 157</fullName>
    </recommendedName>
</protein>
<evidence type="ECO:0000256" key="7">
    <source>
        <dbReference type="SAM" id="Coils"/>
    </source>
</evidence>
<comment type="caution">
    <text evidence="8">The sequence shown here is derived from an EMBL/GenBank/DDBJ whole genome shotgun (WGS) entry which is preliminary data.</text>
</comment>
<keyword evidence="5" id="KW-0969">Cilium</keyword>
<evidence type="ECO:0000256" key="6">
    <source>
        <dbReference type="ARBA" id="ARBA00023273"/>
    </source>
</evidence>
<feature type="coiled-coil region" evidence="7">
    <location>
        <begin position="269"/>
        <end position="324"/>
    </location>
</feature>